<organism evidence="2 3">
    <name type="scientific">Streptomyces cinereospinus</name>
    <dbReference type="NCBI Taxonomy" id="285561"/>
    <lineage>
        <taxon>Bacteria</taxon>
        <taxon>Bacillati</taxon>
        <taxon>Actinomycetota</taxon>
        <taxon>Actinomycetes</taxon>
        <taxon>Kitasatosporales</taxon>
        <taxon>Streptomycetaceae</taxon>
        <taxon>Streptomyces</taxon>
    </lineage>
</organism>
<proteinExistence type="predicted"/>
<protein>
    <submittedName>
        <fullName evidence="2">Uncharacterized protein</fullName>
    </submittedName>
</protein>
<sequence>MHRLLAVSHGWQTLLAGLVAGAAAVVVALLPDGGDGNSGRDEVSPTPAPTTRSASFVHIDSITHERSSTEVIVTLVGTYGAPDPRWIVYAFGQRQNTHGASATPASWEVRRARVDADTKTWSATFTVKETPATMRWSAALVHEGPGEPETACSTQNPDFACSAPSTLDRLKAEGPESTWAESPAPTRTTTLDAPQPPR</sequence>
<comment type="caution">
    <text evidence="2">The sequence shown here is derived from an EMBL/GenBank/DDBJ whole genome shotgun (WGS) entry which is preliminary data.</text>
</comment>
<evidence type="ECO:0000256" key="1">
    <source>
        <dbReference type="SAM" id="MobiDB-lite"/>
    </source>
</evidence>
<dbReference type="EMBL" id="JBHMCY010000040">
    <property type="protein sequence ID" value="MFB9465155.1"/>
    <property type="molecule type" value="Genomic_DNA"/>
</dbReference>
<evidence type="ECO:0000313" key="2">
    <source>
        <dbReference type="EMBL" id="MFB9465155.1"/>
    </source>
</evidence>
<evidence type="ECO:0000313" key="3">
    <source>
        <dbReference type="Proteomes" id="UP001589709"/>
    </source>
</evidence>
<name>A0ABV5N4C9_9ACTN</name>
<gene>
    <name evidence="2" type="ORF">ACFF45_21155</name>
</gene>
<reference evidence="2 3" key="1">
    <citation type="submission" date="2024-09" db="EMBL/GenBank/DDBJ databases">
        <authorList>
            <person name="Sun Q."/>
            <person name="Mori K."/>
        </authorList>
    </citation>
    <scope>NUCLEOTIDE SEQUENCE [LARGE SCALE GENOMIC DNA]</scope>
    <source>
        <strain evidence="2 3">JCM 6917</strain>
    </source>
</reference>
<keyword evidence="3" id="KW-1185">Reference proteome</keyword>
<accession>A0ABV5N4C9</accession>
<feature type="region of interest" description="Disordered" evidence="1">
    <location>
        <begin position="169"/>
        <end position="198"/>
    </location>
</feature>
<dbReference type="Proteomes" id="UP001589709">
    <property type="component" value="Unassembled WGS sequence"/>
</dbReference>
<dbReference type="RefSeq" id="WP_381347986.1">
    <property type="nucleotide sequence ID" value="NZ_JBHMCY010000040.1"/>
</dbReference>